<dbReference type="Gene3D" id="2.60.120.260">
    <property type="entry name" value="Galactose-binding domain-like"/>
    <property type="match status" value="1"/>
</dbReference>
<proteinExistence type="inferred from homology"/>
<dbReference type="InterPro" id="IPR013783">
    <property type="entry name" value="Ig-like_fold"/>
</dbReference>
<gene>
    <name evidence="5" type="primary">lacZ</name>
    <name evidence="5" type="ORF">A6F68_00104</name>
</gene>
<accession>A0A1B2A903</accession>
<dbReference type="STRING" id="692370.A6F68_00104"/>
<name>A0A1B2A903_9SPHN</name>
<dbReference type="Pfam" id="PF00703">
    <property type="entry name" value="Glyco_hydro_2"/>
    <property type="match status" value="1"/>
</dbReference>
<dbReference type="SUPFAM" id="SSF49785">
    <property type="entry name" value="Galactose-binding domain-like"/>
    <property type="match status" value="1"/>
</dbReference>
<dbReference type="PANTHER" id="PTHR42732:SF2">
    <property type="entry name" value="BETA-MANNOSIDASE"/>
    <property type="match status" value="1"/>
</dbReference>
<dbReference type="GO" id="GO:0005975">
    <property type="term" value="P:carbohydrate metabolic process"/>
    <property type="evidence" value="ECO:0007669"/>
    <property type="project" value="InterPro"/>
</dbReference>
<dbReference type="GO" id="GO:0004565">
    <property type="term" value="F:beta-galactosidase activity"/>
    <property type="evidence" value="ECO:0007669"/>
    <property type="project" value="UniProtKB-EC"/>
</dbReference>
<dbReference type="SUPFAM" id="SSF51445">
    <property type="entry name" value="(Trans)glycosidases"/>
    <property type="match status" value="1"/>
</dbReference>
<organism evidence="5 6">
    <name type="scientific">Tsuneonella dongtanensis</name>
    <dbReference type="NCBI Taxonomy" id="692370"/>
    <lineage>
        <taxon>Bacteria</taxon>
        <taxon>Pseudomonadati</taxon>
        <taxon>Pseudomonadota</taxon>
        <taxon>Alphaproteobacteria</taxon>
        <taxon>Sphingomonadales</taxon>
        <taxon>Erythrobacteraceae</taxon>
        <taxon>Tsuneonella</taxon>
    </lineage>
</organism>
<dbReference type="InterPro" id="IPR008979">
    <property type="entry name" value="Galactose-bd-like_sf"/>
</dbReference>
<dbReference type="AlphaFoldDB" id="A0A1B2A903"/>
<evidence type="ECO:0000313" key="5">
    <source>
        <dbReference type="EMBL" id="ANY18640.1"/>
    </source>
</evidence>
<dbReference type="InterPro" id="IPR051913">
    <property type="entry name" value="GH2_Domain-Containing"/>
</dbReference>
<dbReference type="Proteomes" id="UP000092932">
    <property type="component" value="Chromosome"/>
</dbReference>
<keyword evidence="3 5" id="KW-0326">Glycosidase</keyword>
<evidence type="ECO:0000256" key="2">
    <source>
        <dbReference type="ARBA" id="ARBA00022801"/>
    </source>
</evidence>
<dbReference type="RefSeq" id="WP_084001460.1">
    <property type="nucleotide sequence ID" value="NZ_CP016591.1"/>
</dbReference>
<evidence type="ECO:0000313" key="6">
    <source>
        <dbReference type="Proteomes" id="UP000092932"/>
    </source>
</evidence>
<feature type="domain" description="Glycoside hydrolase family 2 immunoglobulin-like beta-sandwich" evidence="4">
    <location>
        <begin position="236"/>
        <end position="331"/>
    </location>
</feature>
<dbReference type="EMBL" id="CP016591">
    <property type="protein sequence ID" value="ANY18640.1"/>
    <property type="molecule type" value="Genomic_DNA"/>
</dbReference>
<dbReference type="PANTHER" id="PTHR42732">
    <property type="entry name" value="BETA-GALACTOSIDASE"/>
    <property type="match status" value="1"/>
</dbReference>
<dbReference type="Gene3D" id="3.20.20.80">
    <property type="entry name" value="Glycosidases"/>
    <property type="match status" value="1"/>
</dbReference>
<dbReference type="Gene3D" id="2.60.40.10">
    <property type="entry name" value="Immunoglobulins"/>
    <property type="match status" value="1"/>
</dbReference>
<dbReference type="EC" id="3.2.1.23" evidence="5"/>
<dbReference type="KEGG" id="ado:A6F68_00104"/>
<protein>
    <submittedName>
        <fullName evidence="5">Beta-galactosidase</fullName>
        <ecNumber evidence="5">3.2.1.23</ecNumber>
    </submittedName>
</protein>
<evidence type="ECO:0000256" key="1">
    <source>
        <dbReference type="ARBA" id="ARBA00007401"/>
    </source>
</evidence>
<keyword evidence="2 5" id="KW-0378">Hydrolase</keyword>
<evidence type="ECO:0000259" key="4">
    <source>
        <dbReference type="Pfam" id="PF00703"/>
    </source>
</evidence>
<reference evidence="5" key="1">
    <citation type="submission" date="2016-07" db="EMBL/GenBank/DDBJ databases">
        <title>Complete genome sequence of Altererythrobacter dongtanensis KCTC 22672, a type strain with esterase isolated from tidal flat.</title>
        <authorList>
            <person name="Cheng H."/>
            <person name="Wu Y.-H."/>
            <person name="Zhou P."/>
            <person name="Huo Y.-Y."/>
            <person name="Wang C.-S."/>
            <person name="Xu X.-W."/>
        </authorList>
    </citation>
    <scope>NUCLEOTIDE SEQUENCE [LARGE SCALE GENOMIC DNA]</scope>
    <source>
        <strain evidence="5">KCTC 22672</strain>
    </source>
</reference>
<evidence type="ECO:0000256" key="3">
    <source>
        <dbReference type="ARBA" id="ARBA00023295"/>
    </source>
</evidence>
<keyword evidence="6" id="KW-1185">Reference proteome</keyword>
<dbReference type="InterPro" id="IPR036156">
    <property type="entry name" value="Beta-gal/glucu_dom_sf"/>
</dbReference>
<comment type="similarity">
    <text evidence="1">Belongs to the glycosyl hydrolase 2 family.</text>
</comment>
<dbReference type="SUPFAM" id="SSF49303">
    <property type="entry name" value="beta-Galactosidase/glucuronidase domain"/>
    <property type="match status" value="1"/>
</dbReference>
<dbReference type="InterPro" id="IPR017853">
    <property type="entry name" value="GH"/>
</dbReference>
<dbReference type="InterPro" id="IPR006102">
    <property type="entry name" value="Ig-like_GH2"/>
</dbReference>
<dbReference type="OrthoDB" id="9758603at2"/>
<sequence>MSATASSETILHGLLDLSQGWYIWPDREAGWRNDTLHLPGTFDLAELQQRAPTGGWSVLDQKAANGEAAHACLPATVEQYFWGRWGKTRLSSREYFFAKNDPLDENGIYYGVSWFWHDFELPVDWTGRTFELHVPAARLRAEVFLNEQLIGYDVIGETPFSCDATAAVRLGARNRLAIRITNPGGRLDWCDFHDRAGADEPPTALALVWGEQILPLSHGFGGLDSGIELRATGPSRIVDIFFRNRADAGTADIDVQLSGDATCRCILRPCSDETVIWRNELITRECKASFEVRDAAVALWSPLSPTLYELTVECLVGNTVSDRRSVKVGFRWFTVTGIGDRAMFRINGKRIRLRSAISWNYWPGSGLFPSETALKAEIKAVRELGFNTLTAHRNIANARAIAAADRAGLLRWQEPGAGRAAWTGASAFERGYMREKIARMIRRDRNSPSHVVVGIQNEQVEESALDPAVRDILEMVRATDPTRIVVLKSGFAGAENVPEDMRHYADQQAYVLPGDPSYHHDRGDGWSGWWDNHTVGGPGVWQDWIYRSPQDFSHASDNRSEIVFWGEVLGSGSPDPLDCTASTGWQSDREELLRKGYDDFLGRRGWRPFFADHAALSREVAVRSAHFWARVIGNMRISDNVDGFALSGWESEPFEQHTGIVDLYRRPKAPPTEIARANRALQLVIKPRGLVHATSTRVIVDVYLVNDCGVSGSGILQLSAGAQEVAKRSVTISGGEVYAELLLEGIEILVGGPGYLGLHSGATFQDTELTATEDIFIVDWRSGPDIAATILEEGCNLASFLREIGVAPVQLFRAPVIVIQGRQALTQAIIDYAENGGRLVILADGSAETKHWARQFQNTGILPNRGTLGPAMASWTGSWYIAGEDSAVFAGLPSRCALGWEYQADPRGAGAWFAPDQLGRFADGLLLDNDDAQVLVVYGRDHQPELAAAMVRIPIGKGELLFSSIAGLYSSLSGTANGVHPDIARKWVRNLLTVQVDTPFGHPHANRC</sequence>